<name>A0ABU1EJ77_9CLOT</name>
<feature type="compositionally biased region" description="Basic and acidic residues" evidence="1">
    <location>
        <begin position="50"/>
        <end position="60"/>
    </location>
</feature>
<gene>
    <name evidence="2" type="ORF">RGC78_11595</name>
</gene>
<dbReference type="Proteomes" id="UP001256646">
    <property type="component" value="Unassembled WGS sequence"/>
</dbReference>
<evidence type="ECO:0000313" key="2">
    <source>
        <dbReference type="EMBL" id="MDR5588107.1"/>
    </source>
</evidence>
<organism evidence="2 3">
    <name type="scientific">Clostridium aquiflavi</name>
    <dbReference type="NCBI Taxonomy" id="3073603"/>
    <lineage>
        <taxon>Bacteria</taxon>
        <taxon>Bacillati</taxon>
        <taxon>Bacillota</taxon>
        <taxon>Clostridia</taxon>
        <taxon>Eubacteriales</taxon>
        <taxon>Clostridiaceae</taxon>
        <taxon>Clostridium</taxon>
    </lineage>
</organism>
<evidence type="ECO:0000313" key="3">
    <source>
        <dbReference type="Proteomes" id="UP001256646"/>
    </source>
</evidence>
<proteinExistence type="predicted"/>
<protein>
    <submittedName>
        <fullName evidence="2">Uncharacterized protein</fullName>
    </submittedName>
</protein>
<comment type="caution">
    <text evidence="2">The sequence shown here is derived from an EMBL/GenBank/DDBJ whole genome shotgun (WGS) entry which is preliminary data.</text>
</comment>
<dbReference type="EMBL" id="JAVJAN010000030">
    <property type="protein sequence ID" value="MDR5588107.1"/>
    <property type="molecule type" value="Genomic_DNA"/>
</dbReference>
<accession>A0ABU1EJ77</accession>
<evidence type="ECO:0000256" key="1">
    <source>
        <dbReference type="SAM" id="MobiDB-lite"/>
    </source>
</evidence>
<sequence length="60" mass="6934">MSNKENLNKKNECNCTDKYEVTFEEEKVKVDPSKPCDSSNPDYPWVSCGIDKKTKDSEEK</sequence>
<reference evidence="2 3" key="1">
    <citation type="submission" date="2023-09" db="EMBL/GenBank/DDBJ databases">
        <authorList>
            <person name="Zhai L."/>
        </authorList>
    </citation>
    <scope>NUCLEOTIDE SEQUENCE [LARGE SCALE GENOMIC DNA]</scope>
    <source>
        <strain evidence="2 3">5 N-1</strain>
    </source>
</reference>
<feature type="region of interest" description="Disordered" evidence="1">
    <location>
        <begin position="30"/>
        <end position="60"/>
    </location>
</feature>
<keyword evidence="3" id="KW-1185">Reference proteome</keyword>
<dbReference type="RefSeq" id="WP_252215982.1">
    <property type="nucleotide sequence ID" value="NZ_JAVJAN010000030.1"/>
</dbReference>